<organism evidence="3 4">
    <name type="scientific">Natronorubrum bangense</name>
    <dbReference type="NCBI Taxonomy" id="61858"/>
    <lineage>
        <taxon>Archaea</taxon>
        <taxon>Methanobacteriati</taxon>
        <taxon>Methanobacteriota</taxon>
        <taxon>Stenosarchaea group</taxon>
        <taxon>Halobacteria</taxon>
        <taxon>Halobacteriales</taxon>
        <taxon>Natrialbaceae</taxon>
        <taxon>Natronorubrum</taxon>
    </lineage>
</organism>
<dbReference type="Proteomes" id="UP000296822">
    <property type="component" value="Chromosome"/>
</dbReference>
<dbReference type="RefSeq" id="WP_006066049.1">
    <property type="nucleotide sequence ID" value="NZ_CP031305.1"/>
</dbReference>
<dbReference type="InterPro" id="IPR002798">
    <property type="entry name" value="SpoIIM-like"/>
</dbReference>
<gene>
    <name evidence="3" type="ORF">DV706_05845</name>
</gene>
<dbReference type="EMBL" id="CP031305">
    <property type="protein sequence ID" value="QCC54054.1"/>
    <property type="molecule type" value="Genomic_DNA"/>
</dbReference>
<keyword evidence="2" id="KW-1133">Transmembrane helix</keyword>
<evidence type="ECO:0000313" key="3">
    <source>
        <dbReference type="EMBL" id="QCC54054.1"/>
    </source>
</evidence>
<dbReference type="GeneID" id="39850764"/>
<keyword evidence="2" id="KW-0812">Transmembrane</keyword>
<dbReference type="PANTHER" id="PTHR35337">
    <property type="entry name" value="SLR1478 PROTEIN"/>
    <property type="match status" value="1"/>
</dbReference>
<dbReference type="KEGG" id="nbg:DV706_05845"/>
<feature type="transmembrane region" description="Helical" evidence="2">
    <location>
        <begin position="210"/>
        <end position="230"/>
    </location>
</feature>
<feature type="transmembrane region" description="Helical" evidence="2">
    <location>
        <begin position="107"/>
        <end position="124"/>
    </location>
</feature>
<feature type="compositionally biased region" description="Basic and acidic residues" evidence="1">
    <location>
        <begin position="1"/>
        <end position="39"/>
    </location>
</feature>
<feature type="transmembrane region" description="Helical" evidence="2">
    <location>
        <begin position="144"/>
        <end position="167"/>
    </location>
</feature>
<feature type="transmembrane region" description="Helical" evidence="2">
    <location>
        <begin position="302"/>
        <end position="326"/>
    </location>
</feature>
<accession>A0A4D6HIQ5</accession>
<dbReference type="AlphaFoldDB" id="A0A4D6HIQ5"/>
<evidence type="ECO:0000313" key="4">
    <source>
        <dbReference type="Proteomes" id="UP000296822"/>
    </source>
</evidence>
<protein>
    <submittedName>
        <fullName evidence="3">Stage II sporulation protein M</fullName>
    </submittedName>
</protein>
<proteinExistence type="predicted"/>
<dbReference type="Pfam" id="PF01944">
    <property type="entry name" value="SpoIIM"/>
    <property type="match status" value="1"/>
</dbReference>
<name>A0A4D6HIQ5_9EURY</name>
<feature type="transmembrane region" description="Helical" evidence="2">
    <location>
        <begin position="80"/>
        <end position="101"/>
    </location>
</feature>
<dbReference type="PANTHER" id="PTHR35337:SF1">
    <property type="entry name" value="SLR1478 PROTEIN"/>
    <property type="match status" value="1"/>
</dbReference>
<evidence type="ECO:0000256" key="1">
    <source>
        <dbReference type="SAM" id="MobiDB-lite"/>
    </source>
</evidence>
<feature type="transmembrane region" description="Helical" evidence="2">
    <location>
        <begin position="237"/>
        <end position="257"/>
    </location>
</feature>
<feature type="region of interest" description="Disordered" evidence="1">
    <location>
        <begin position="1"/>
        <end position="77"/>
    </location>
</feature>
<evidence type="ECO:0000256" key="2">
    <source>
        <dbReference type="SAM" id="Phobius"/>
    </source>
</evidence>
<reference evidence="3 4" key="1">
    <citation type="journal article" date="2019" name="Nat. Commun.">
        <title>A new type of DNA phosphorothioation-based antiviral system in archaea.</title>
        <authorList>
            <person name="Xiong L."/>
            <person name="Liu S."/>
            <person name="Chen S."/>
            <person name="Xiao Y."/>
            <person name="Zhu B."/>
            <person name="Gao Y."/>
            <person name="Zhang Y."/>
            <person name="Chen B."/>
            <person name="Luo J."/>
            <person name="Deng Z."/>
            <person name="Chen X."/>
            <person name="Wang L."/>
            <person name="Chen S."/>
        </authorList>
    </citation>
    <scope>NUCLEOTIDE SEQUENCE [LARGE SCALE GENOMIC DNA]</scope>
    <source>
        <strain evidence="3 4">JCM 10635</strain>
    </source>
</reference>
<sequence>MNGNRDEHDGQPTRASERDGSPAADRSDSDSLGRGRDESTAEQPTVDPRDTEGAPSSPEPHTDRGIGPSEPPDSGTIRNWTGLTVALAIIAFATAATILAAYDAATAAAGAAVLGAGLGAIALAGRARPSVFGVLDDAWAEHRLYTWFSAGLFVFGAAVGAALYAAGIDLTELFLEMIMEEFGEDELPGDGEASFDLSATFFIVNNTPPFLAAIAGALTLGFVTLLIMVFNGVLVGNLVAVTGTEVGVGVIIALIVPHGIFELPALFIAAGVGFRFLHRVGERIAGSRSALFTKAYLVRTTALVGFAWLILVLAAFVEAYITFLIADALFAI</sequence>
<keyword evidence="2" id="KW-0472">Membrane</keyword>